<proteinExistence type="predicted"/>
<dbReference type="EMBL" id="SNYM01000003">
    <property type="protein sequence ID" value="TDQ49878.1"/>
    <property type="molecule type" value="Genomic_DNA"/>
</dbReference>
<protein>
    <recommendedName>
        <fullName evidence="1">VOC domain-containing protein</fullName>
    </recommendedName>
</protein>
<dbReference type="InterPro" id="IPR037523">
    <property type="entry name" value="VOC_core"/>
</dbReference>
<dbReference type="SUPFAM" id="SSF54593">
    <property type="entry name" value="Glyoxalase/Bleomycin resistance protein/Dihydroxybiphenyl dioxygenase"/>
    <property type="match status" value="1"/>
</dbReference>
<dbReference type="OrthoDB" id="8776491at2"/>
<dbReference type="InterPro" id="IPR029068">
    <property type="entry name" value="Glyas_Bleomycin-R_OHBP_Dase"/>
</dbReference>
<dbReference type="InterPro" id="IPR052164">
    <property type="entry name" value="Anthracycline_SecMetBiosynth"/>
</dbReference>
<comment type="caution">
    <text evidence="2">The sequence shown here is derived from an EMBL/GenBank/DDBJ whole genome shotgun (WGS) entry which is preliminary data.</text>
</comment>
<evidence type="ECO:0000313" key="2">
    <source>
        <dbReference type="EMBL" id="TDQ49878.1"/>
    </source>
</evidence>
<dbReference type="PROSITE" id="PS51819">
    <property type="entry name" value="VOC"/>
    <property type="match status" value="1"/>
</dbReference>
<dbReference type="PANTHER" id="PTHR33993:SF2">
    <property type="entry name" value="VOC DOMAIN-CONTAINING PROTEIN"/>
    <property type="match status" value="1"/>
</dbReference>
<gene>
    <name evidence="2" type="ORF">EV696_103251</name>
</gene>
<evidence type="ECO:0000313" key="3">
    <source>
        <dbReference type="Proteomes" id="UP000295375"/>
    </source>
</evidence>
<organism evidence="2 3">
    <name type="scientific">Permianibacter aggregans</name>
    <dbReference type="NCBI Taxonomy" id="1510150"/>
    <lineage>
        <taxon>Bacteria</taxon>
        <taxon>Pseudomonadati</taxon>
        <taxon>Pseudomonadota</taxon>
        <taxon>Gammaproteobacteria</taxon>
        <taxon>Pseudomonadales</taxon>
        <taxon>Pseudomonadaceae</taxon>
        <taxon>Permianibacter</taxon>
    </lineage>
</organism>
<dbReference type="Gene3D" id="3.10.180.10">
    <property type="entry name" value="2,3-Dihydroxybiphenyl 1,2-Dioxygenase, domain 1"/>
    <property type="match status" value="1"/>
</dbReference>
<name>A0A4R6URF1_9GAMM</name>
<dbReference type="AlphaFoldDB" id="A0A4R6URF1"/>
<dbReference type="PANTHER" id="PTHR33993">
    <property type="entry name" value="GLYOXALASE-RELATED"/>
    <property type="match status" value="1"/>
</dbReference>
<keyword evidence="3" id="KW-1185">Reference proteome</keyword>
<reference evidence="2 3" key="1">
    <citation type="submission" date="2019-03" db="EMBL/GenBank/DDBJ databases">
        <title>Genomic Encyclopedia of Type Strains, Phase IV (KMG-IV): sequencing the most valuable type-strain genomes for metagenomic binning, comparative biology and taxonomic classification.</title>
        <authorList>
            <person name="Goeker M."/>
        </authorList>
    </citation>
    <scope>NUCLEOTIDE SEQUENCE [LARGE SCALE GENOMIC DNA]</scope>
    <source>
        <strain evidence="2 3">DSM 103792</strain>
    </source>
</reference>
<feature type="domain" description="VOC" evidence="1">
    <location>
        <begin position="12"/>
        <end position="128"/>
    </location>
</feature>
<dbReference type="Proteomes" id="UP000295375">
    <property type="component" value="Unassembled WGS sequence"/>
</dbReference>
<dbReference type="RefSeq" id="WP_133588578.1">
    <property type="nucleotide sequence ID" value="NZ_CP037953.1"/>
</dbReference>
<dbReference type="CDD" id="cd07247">
    <property type="entry name" value="SgaA_N_like"/>
    <property type="match status" value="1"/>
</dbReference>
<evidence type="ECO:0000259" key="1">
    <source>
        <dbReference type="PROSITE" id="PS51819"/>
    </source>
</evidence>
<accession>A0A4R6URF1</accession>
<sequence length="131" mass="14283">MQDAKSPSSLPAITWFEIPSSDFERAIRFYQTMLNVELKRDEMSGIAMAMFPVEDPQTGGAVVHGAPYKPSADGVCPYLYTTDLSGALSRAARMGSEIVMPKTFLTPEIGYIALLMDSEGNRIGLHSFADS</sequence>